<dbReference type="GO" id="GO:0006171">
    <property type="term" value="P:cAMP biosynthetic process"/>
    <property type="evidence" value="ECO:0007669"/>
    <property type="project" value="InterPro"/>
</dbReference>
<comment type="caution">
    <text evidence="6">Lacks conserved residue(s) required for the propagation of feature annotation.</text>
</comment>
<keyword evidence="4 6" id="KW-0547">Nucleotide-binding</keyword>
<comment type="caution">
    <text evidence="8">The sequence shown here is derived from an EMBL/GenBank/DDBJ whole genome shotgun (WGS) entry which is preliminary data.</text>
</comment>
<dbReference type="AlphaFoldDB" id="A0A1G2G1B0"/>
<name>A0A1G2G1B0_9BACT</name>
<dbReference type="InterPro" id="IPR050338">
    <property type="entry name" value="DisA"/>
</dbReference>
<evidence type="ECO:0000256" key="6">
    <source>
        <dbReference type="HAMAP-Rule" id="MF_01499"/>
    </source>
</evidence>
<comment type="function">
    <text evidence="6">Catalyzes the condensation of 2 ATP molecules into cyclic di-AMP (c-di-AMP), a second messenger used to regulate differing processes in different bacteria.</text>
</comment>
<dbReference type="Pfam" id="PF07949">
    <property type="entry name" value="YbbR"/>
    <property type="match status" value="1"/>
</dbReference>
<dbReference type="PROSITE" id="PS51794">
    <property type="entry name" value="DAC"/>
    <property type="match status" value="1"/>
</dbReference>
<dbReference type="Gene3D" id="2.170.120.40">
    <property type="entry name" value="YbbR-like domain"/>
    <property type="match status" value="1"/>
</dbReference>
<dbReference type="Gene3D" id="2.170.120.30">
    <property type="match status" value="1"/>
</dbReference>
<evidence type="ECO:0000256" key="3">
    <source>
        <dbReference type="ARBA" id="ARBA00022695"/>
    </source>
</evidence>
<dbReference type="SUPFAM" id="SSF143597">
    <property type="entry name" value="YojJ-like"/>
    <property type="match status" value="1"/>
</dbReference>
<feature type="transmembrane region" description="Helical" evidence="6">
    <location>
        <begin position="25"/>
        <end position="46"/>
    </location>
</feature>
<feature type="transmembrane region" description="Helical" evidence="6">
    <location>
        <begin position="53"/>
        <end position="72"/>
    </location>
</feature>
<dbReference type="InterPro" id="IPR012505">
    <property type="entry name" value="YbbR"/>
</dbReference>
<dbReference type="GO" id="GO:0005524">
    <property type="term" value="F:ATP binding"/>
    <property type="evidence" value="ECO:0007669"/>
    <property type="project" value="UniProtKB-UniRule"/>
</dbReference>
<dbReference type="Gene3D" id="3.40.1700.10">
    <property type="entry name" value="DNA integrity scanning protein, DisA, N-terminal domain"/>
    <property type="match status" value="1"/>
</dbReference>
<dbReference type="GO" id="GO:0004016">
    <property type="term" value="F:adenylate cyclase activity"/>
    <property type="evidence" value="ECO:0007669"/>
    <property type="project" value="UniProtKB-UniRule"/>
</dbReference>
<dbReference type="InterPro" id="IPR045585">
    <property type="entry name" value="CdaA_N"/>
</dbReference>
<keyword evidence="2 6" id="KW-0808">Transferase</keyword>
<evidence type="ECO:0000259" key="7">
    <source>
        <dbReference type="PROSITE" id="PS51794"/>
    </source>
</evidence>
<keyword evidence="6" id="KW-1133">Transmembrane helix</keyword>
<dbReference type="PANTHER" id="PTHR34185:SF1">
    <property type="entry name" value="DIADENYLATE CYCLASE"/>
    <property type="match status" value="1"/>
</dbReference>
<keyword evidence="6" id="KW-0472">Membrane</keyword>
<dbReference type="InterPro" id="IPR034701">
    <property type="entry name" value="CdaA"/>
</dbReference>
<proteinExistence type="inferred from homology"/>
<evidence type="ECO:0000256" key="2">
    <source>
        <dbReference type="ARBA" id="ARBA00022679"/>
    </source>
</evidence>
<dbReference type="Pfam" id="PF02457">
    <property type="entry name" value="DAC"/>
    <property type="match status" value="1"/>
</dbReference>
<comment type="subunit">
    <text evidence="6">Probably a homodimer.</text>
</comment>
<protein>
    <recommendedName>
        <fullName evidence="6">Diadenylate cyclase</fullName>
        <shortName evidence="6">DAC</shortName>
        <ecNumber evidence="6">2.7.7.85</ecNumber>
    </recommendedName>
    <alternativeName>
        <fullName evidence="6">Cyclic-di-AMP synthase</fullName>
        <shortName evidence="6">c-di-AMP synthase</shortName>
    </alternativeName>
</protein>
<feature type="transmembrane region" description="Helical" evidence="6">
    <location>
        <begin position="291"/>
        <end position="309"/>
    </location>
</feature>
<reference evidence="8 9" key="1">
    <citation type="journal article" date="2016" name="Nat. Commun.">
        <title>Thousands of microbial genomes shed light on interconnected biogeochemical processes in an aquifer system.</title>
        <authorList>
            <person name="Anantharaman K."/>
            <person name="Brown C.T."/>
            <person name="Hug L.A."/>
            <person name="Sharon I."/>
            <person name="Castelle C.J."/>
            <person name="Probst A.J."/>
            <person name="Thomas B.C."/>
            <person name="Singh A."/>
            <person name="Wilkins M.J."/>
            <person name="Karaoz U."/>
            <person name="Brodie E.L."/>
            <person name="Williams K.H."/>
            <person name="Hubbard S.S."/>
            <person name="Banfield J.F."/>
        </authorList>
    </citation>
    <scope>NUCLEOTIDE SEQUENCE [LARGE SCALE GENOMIC DNA]</scope>
</reference>
<feature type="domain" description="DAC" evidence="7">
    <location>
        <begin position="97"/>
        <end position="258"/>
    </location>
</feature>
<comment type="catalytic activity">
    <reaction evidence="1 6">
        <text>2 ATP = 3',3'-c-di-AMP + 2 diphosphate</text>
        <dbReference type="Rhea" id="RHEA:35655"/>
        <dbReference type="ChEBI" id="CHEBI:30616"/>
        <dbReference type="ChEBI" id="CHEBI:33019"/>
        <dbReference type="ChEBI" id="CHEBI:71500"/>
        <dbReference type="EC" id="2.7.7.85"/>
    </reaction>
</comment>
<feature type="transmembrane region" description="Helical" evidence="6">
    <location>
        <begin position="78"/>
        <end position="96"/>
    </location>
</feature>
<evidence type="ECO:0000313" key="8">
    <source>
        <dbReference type="EMBL" id="OGZ43611.1"/>
    </source>
</evidence>
<sequence length="494" mass="54219">MNYGVDTLLANIAQIGSATNIARSFYVADFFDVLIIALLIYTAILLFRQTRSFLILAGIAIVIGIYVVAQIFNLYLTVLVLQSFFGVFLVVLVVVFQDELRRFFELVAVFGTRERKVQPLIASSPAMDEIIQAVAHMAHEKIGALIVVHGRENIDRLVEGGVTLDGVISEEVIVSIFDPTSSGHDGAMVINRNRVETFGGHLPLSNNFKEIGKHGTRHSAALGLAERSDALAIAVSEEQGTISIARDGRLRIVENIDQLTLELDAFLQEKFFEGSRGFVRNIVQKNLAQKIFSLVAALVIWFLVAFQAGTVQRDFALPVTYRNLPDAYIVEDSLPRTITVTLEGRGQNAFDRVDASSLELAIDASTVKQGSNAIRITGDLVKRPLSLSVVHVDPQVIRLTVEKFSRERIPVRVRTTGSPAMGYRVAGATVTPSDVMILVPEGMRTPEAILTDPIVLEGVHESFIANPHIVLPLGMRLEKEDDGLVIVAISVERQ</sequence>
<dbReference type="PANTHER" id="PTHR34185">
    <property type="entry name" value="DIADENYLATE CYCLASE"/>
    <property type="match status" value="1"/>
</dbReference>
<organism evidence="8 9">
    <name type="scientific">Candidatus Ryanbacteria bacterium RIFCSPHIGHO2_01_FULL_48_27</name>
    <dbReference type="NCBI Taxonomy" id="1802115"/>
    <lineage>
        <taxon>Bacteria</taxon>
        <taxon>Candidatus Ryaniibacteriota</taxon>
    </lineage>
</organism>
<keyword evidence="3 6" id="KW-0548">Nucleotidyltransferase</keyword>
<dbReference type="STRING" id="1802115.A2756_04865"/>
<dbReference type="Proteomes" id="UP000177785">
    <property type="component" value="Unassembled WGS sequence"/>
</dbReference>
<comment type="similarity">
    <text evidence="6">Belongs to the adenylate cyclase family. DacA/CdaA subfamily.</text>
</comment>
<keyword evidence="5 6" id="KW-0067">ATP-binding</keyword>
<dbReference type="GO" id="GO:0106408">
    <property type="term" value="F:diadenylate cyclase activity"/>
    <property type="evidence" value="ECO:0007669"/>
    <property type="project" value="UniProtKB-EC"/>
</dbReference>
<dbReference type="EMBL" id="MHNL01000032">
    <property type="protein sequence ID" value="OGZ43611.1"/>
    <property type="molecule type" value="Genomic_DNA"/>
</dbReference>
<evidence type="ECO:0000313" key="9">
    <source>
        <dbReference type="Proteomes" id="UP000177785"/>
    </source>
</evidence>
<accession>A0A1G2G1B0</accession>
<dbReference type="EC" id="2.7.7.85" evidence="6"/>
<dbReference type="InterPro" id="IPR003390">
    <property type="entry name" value="DNA_integrity_scan_DisA_N"/>
</dbReference>
<dbReference type="HAMAP" id="MF_01499">
    <property type="entry name" value="DacA"/>
    <property type="match status" value="1"/>
</dbReference>
<dbReference type="Pfam" id="PF19293">
    <property type="entry name" value="CdaA_N"/>
    <property type="match status" value="1"/>
</dbReference>
<dbReference type="InterPro" id="IPR036888">
    <property type="entry name" value="DNA_integrity_DisA_N_sf"/>
</dbReference>
<gene>
    <name evidence="6" type="primary">dacA</name>
    <name evidence="8" type="ORF">A2756_04865</name>
</gene>
<evidence type="ECO:0000256" key="1">
    <source>
        <dbReference type="ARBA" id="ARBA00000877"/>
    </source>
</evidence>
<evidence type="ECO:0000256" key="4">
    <source>
        <dbReference type="ARBA" id="ARBA00022741"/>
    </source>
</evidence>
<keyword evidence="6" id="KW-1003">Cell membrane</keyword>
<evidence type="ECO:0000256" key="5">
    <source>
        <dbReference type="ARBA" id="ARBA00022840"/>
    </source>
</evidence>
<keyword evidence="6" id="KW-0812">Transmembrane</keyword>